<dbReference type="SUPFAM" id="SSF48452">
    <property type="entry name" value="TPR-like"/>
    <property type="match status" value="1"/>
</dbReference>
<organism evidence="1">
    <name type="scientific">Echinostoma caproni</name>
    <dbReference type="NCBI Taxonomy" id="27848"/>
    <lineage>
        <taxon>Eukaryota</taxon>
        <taxon>Metazoa</taxon>
        <taxon>Spiralia</taxon>
        <taxon>Lophotrochozoa</taxon>
        <taxon>Platyhelminthes</taxon>
        <taxon>Trematoda</taxon>
        <taxon>Digenea</taxon>
        <taxon>Plagiorchiida</taxon>
        <taxon>Echinostomata</taxon>
        <taxon>Echinostomatoidea</taxon>
        <taxon>Echinostomatidae</taxon>
        <taxon>Echinostoma</taxon>
    </lineage>
</organism>
<dbReference type="WBParaSite" id="ECPE_0000139301-mRNA-1">
    <property type="protein sequence ID" value="ECPE_0000139301-mRNA-1"/>
    <property type="gene ID" value="ECPE_0000139301"/>
</dbReference>
<protein>
    <submittedName>
        <fullName evidence="1">TPR_REGION domain-containing protein</fullName>
    </submittedName>
</protein>
<name>A0A183A358_9TREM</name>
<accession>A0A183A358</accession>
<dbReference type="AlphaFoldDB" id="A0A183A358"/>
<evidence type="ECO:0000313" key="1">
    <source>
        <dbReference type="WBParaSite" id="ECPE_0000139301-mRNA-1"/>
    </source>
</evidence>
<reference evidence="1" key="1">
    <citation type="submission" date="2016-06" db="UniProtKB">
        <authorList>
            <consortium name="WormBaseParasite"/>
        </authorList>
    </citation>
    <scope>IDENTIFICATION</scope>
</reference>
<dbReference type="Gene3D" id="1.25.40.10">
    <property type="entry name" value="Tetratricopeptide repeat domain"/>
    <property type="match status" value="1"/>
</dbReference>
<dbReference type="InterPro" id="IPR011990">
    <property type="entry name" value="TPR-like_helical_dom_sf"/>
</dbReference>
<sequence length="43" mass="4793">LGDLVQAERALRIALAYESNHPEAYTNLGVLAEYRDDTDSVSR</sequence>
<proteinExistence type="predicted"/>